<protein>
    <submittedName>
        <fullName evidence="2">Circadian clock protein KaiB</fullName>
    </submittedName>
</protein>
<dbReference type="PANTHER" id="PTHR41709:SF2">
    <property type="entry name" value="CIRCADIAN CLOCK PROTEIN KAIB2"/>
    <property type="match status" value="1"/>
</dbReference>
<dbReference type="InterPro" id="IPR011649">
    <property type="entry name" value="KaiB_domain"/>
</dbReference>
<gene>
    <name evidence="2" type="ORF">F0Q34_00080</name>
</gene>
<evidence type="ECO:0000313" key="3">
    <source>
        <dbReference type="Proteomes" id="UP000322110"/>
    </source>
</evidence>
<sequence length="88" mass="9417">MRLFVAGSSARSQDMIHALRRTCRQGLGPATELEVVDIFQQPDLAERNGVVAAPTLVRLSPAPVRRLVGDLSDPERVLRAMALGPGAA</sequence>
<evidence type="ECO:0000313" key="2">
    <source>
        <dbReference type="EMBL" id="KAA2215221.1"/>
    </source>
</evidence>
<dbReference type="Pfam" id="PF07689">
    <property type="entry name" value="KaiB"/>
    <property type="match status" value="1"/>
</dbReference>
<comment type="caution">
    <text evidence="2">The sequence shown here is derived from an EMBL/GenBank/DDBJ whole genome shotgun (WGS) entry which is preliminary data.</text>
</comment>
<dbReference type="AlphaFoldDB" id="A0A5B2TL85"/>
<dbReference type="InterPro" id="IPR039022">
    <property type="entry name" value="KaiB-like"/>
</dbReference>
<reference evidence="2 3" key="1">
    <citation type="journal article" date="2015" name="Int. J. Syst. Evol. Microbiol.">
        <title>Roseomonas oryzae sp. nov., isolated from paddy rhizosphere soil.</title>
        <authorList>
            <person name="Ramaprasad E.V."/>
            <person name="Sasikala Ch."/>
            <person name="Ramana Ch.V."/>
        </authorList>
    </citation>
    <scope>NUCLEOTIDE SEQUENCE [LARGE SCALE GENOMIC DNA]</scope>
    <source>
        <strain evidence="2 3">KCTC 42542</strain>
    </source>
</reference>
<dbReference type="Gene3D" id="3.40.30.10">
    <property type="entry name" value="Glutaredoxin"/>
    <property type="match status" value="1"/>
</dbReference>
<dbReference type="Proteomes" id="UP000322110">
    <property type="component" value="Unassembled WGS sequence"/>
</dbReference>
<name>A0A5B2TL85_9PROT</name>
<feature type="domain" description="KaiB" evidence="1">
    <location>
        <begin position="2"/>
        <end position="83"/>
    </location>
</feature>
<dbReference type="EMBL" id="VUKA01000001">
    <property type="protein sequence ID" value="KAA2215221.1"/>
    <property type="molecule type" value="Genomic_DNA"/>
</dbReference>
<dbReference type="PANTHER" id="PTHR41709">
    <property type="entry name" value="KAIB-LIKE PROTEIN 1"/>
    <property type="match status" value="1"/>
</dbReference>
<dbReference type="SUPFAM" id="SSF52833">
    <property type="entry name" value="Thioredoxin-like"/>
    <property type="match status" value="1"/>
</dbReference>
<dbReference type="InterPro" id="IPR036249">
    <property type="entry name" value="Thioredoxin-like_sf"/>
</dbReference>
<dbReference type="GO" id="GO:0048511">
    <property type="term" value="P:rhythmic process"/>
    <property type="evidence" value="ECO:0007669"/>
    <property type="project" value="InterPro"/>
</dbReference>
<organism evidence="2 3">
    <name type="scientific">Teichococcus oryzae</name>
    <dbReference type="NCBI Taxonomy" id="1608942"/>
    <lineage>
        <taxon>Bacteria</taxon>
        <taxon>Pseudomonadati</taxon>
        <taxon>Pseudomonadota</taxon>
        <taxon>Alphaproteobacteria</taxon>
        <taxon>Acetobacterales</taxon>
        <taxon>Roseomonadaceae</taxon>
        <taxon>Roseomonas</taxon>
    </lineage>
</organism>
<evidence type="ECO:0000259" key="1">
    <source>
        <dbReference type="SMART" id="SM01248"/>
    </source>
</evidence>
<dbReference type="SMART" id="SM01248">
    <property type="entry name" value="KaiB"/>
    <property type="match status" value="1"/>
</dbReference>
<proteinExistence type="predicted"/>
<dbReference type="CDD" id="cd02978">
    <property type="entry name" value="KaiB_like"/>
    <property type="match status" value="1"/>
</dbReference>
<accession>A0A5B2TL85</accession>
<keyword evidence="3" id="KW-1185">Reference proteome</keyword>
<dbReference type="OrthoDB" id="7357818at2"/>